<dbReference type="Gene3D" id="2.130.10.10">
    <property type="entry name" value="YVTN repeat-like/Quinoprotein amine dehydrogenase"/>
    <property type="match status" value="1"/>
</dbReference>
<accession>A0AAV8YHH1</accession>
<name>A0AAV8YHH1_9CUCU</name>
<evidence type="ECO:0000256" key="3">
    <source>
        <dbReference type="ARBA" id="ARBA00022737"/>
    </source>
</evidence>
<dbReference type="InterPro" id="IPR050505">
    <property type="entry name" value="WDR55/POC1"/>
</dbReference>
<keyword evidence="3" id="KW-0677">Repeat</keyword>
<evidence type="ECO:0000313" key="7">
    <source>
        <dbReference type="Proteomes" id="UP001162156"/>
    </source>
</evidence>
<feature type="compositionally biased region" description="Acidic residues" evidence="5">
    <location>
        <begin position="33"/>
        <end position="43"/>
    </location>
</feature>
<evidence type="ECO:0000256" key="1">
    <source>
        <dbReference type="ARBA" id="ARBA00007625"/>
    </source>
</evidence>
<keyword evidence="2" id="KW-0853">WD repeat</keyword>
<proteinExistence type="inferred from homology"/>
<dbReference type="InterPro" id="IPR036322">
    <property type="entry name" value="WD40_repeat_dom_sf"/>
</dbReference>
<dbReference type="Proteomes" id="UP001162156">
    <property type="component" value="Unassembled WGS sequence"/>
</dbReference>
<feature type="compositionally biased region" description="Polar residues" evidence="5">
    <location>
        <begin position="21"/>
        <end position="30"/>
    </location>
</feature>
<comment type="similarity">
    <text evidence="1">Belongs to the WD repeat WDR55 family.</text>
</comment>
<organism evidence="6 7">
    <name type="scientific">Rhamnusium bicolor</name>
    <dbReference type="NCBI Taxonomy" id="1586634"/>
    <lineage>
        <taxon>Eukaryota</taxon>
        <taxon>Metazoa</taxon>
        <taxon>Ecdysozoa</taxon>
        <taxon>Arthropoda</taxon>
        <taxon>Hexapoda</taxon>
        <taxon>Insecta</taxon>
        <taxon>Pterygota</taxon>
        <taxon>Neoptera</taxon>
        <taxon>Endopterygota</taxon>
        <taxon>Coleoptera</taxon>
        <taxon>Polyphaga</taxon>
        <taxon>Cucujiformia</taxon>
        <taxon>Chrysomeloidea</taxon>
        <taxon>Cerambycidae</taxon>
        <taxon>Lepturinae</taxon>
        <taxon>Rhagiini</taxon>
        <taxon>Rhamnusium</taxon>
    </lineage>
</organism>
<dbReference type="EMBL" id="JANEYF010002169">
    <property type="protein sequence ID" value="KAJ8950538.1"/>
    <property type="molecule type" value="Genomic_DNA"/>
</dbReference>
<gene>
    <name evidence="6" type="ORF">NQ314_007847</name>
</gene>
<protein>
    <recommendedName>
        <fullName evidence="4">WD repeat-containing protein 55 homolog</fullName>
    </recommendedName>
</protein>
<dbReference type="Pfam" id="PF00400">
    <property type="entry name" value="WD40"/>
    <property type="match status" value="1"/>
</dbReference>
<sequence length="209" mass="24325">MFKKKYSKDSAQENINEDSSEFSNSDVNMTDSELNEEDNESNNEENILSDLEGVEEDEIIKAIRRECNWERDHPPPIRCEDFITDLSFHPYNHLIAVSNILGDVLLYKYSNEGNVLINTLELHTKACRDIEFSLDGDDDGTVKIWDMREKDDHPIYKTKKNEDYISDMVTNESKKFLFCASGDGSLTTIDLHNRYLIYVLQYRNAYAKQ</sequence>
<evidence type="ECO:0000313" key="6">
    <source>
        <dbReference type="EMBL" id="KAJ8950538.1"/>
    </source>
</evidence>
<dbReference type="InterPro" id="IPR001680">
    <property type="entry name" value="WD40_rpt"/>
</dbReference>
<evidence type="ECO:0000256" key="2">
    <source>
        <dbReference type="ARBA" id="ARBA00022574"/>
    </source>
</evidence>
<reference evidence="6" key="1">
    <citation type="journal article" date="2023" name="Insect Mol. Biol.">
        <title>Genome sequencing provides insights into the evolution of gene families encoding plant cell wall-degrading enzymes in longhorned beetles.</title>
        <authorList>
            <person name="Shin N.R."/>
            <person name="Okamura Y."/>
            <person name="Kirsch R."/>
            <person name="Pauchet Y."/>
        </authorList>
    </citation>
    <scope>NUCLEOTIDE SEQUENCE</scope>
    <source>
        <strain evidence="6">RBIC_L_NR</strain>
    </source>
</reference>
<dbReference type="InterPro" id="IPR015943">
    <property type="entry name" value="WD40/YVTN_repeat-like_dom_sf"/>
</dbReference>
<comment type="caution">
    <text evidence="6">The sequence shown here is derived from an EMBL/GenBank/DDBJ whole genome shotgun (WGS) entry which is preliminary data.</text>
</comment>
<evidence type="ECO:0000256" key="4">
    <source>
        <dbReference type="ARBA" id="ARBA00023478"/>
    </source>
</evidence>
<keyword evidence="7" id="KW-1185">Reference proteome</keyword>
<dbReference type="SUPFAM" id="SSF50978">
    <property type="entry name" value="WD40 repeat-like"/>
    <property type="match status" value="1"/>
</dbReference>
<dbReference type="PANTHER" id="PTHR44019">
    <property type="entry name" value="WD REPEAT-CONTAINING PROTEIN 55"/>
    <property type="match status" value="1"/>
</dbReference>
<dbReference type="AlphaFoldDB" id="A0AAV8YHH1"/>
<dbReference type="SMART" id="SM00320">
    <property type="entry name" value="WD40"/>
    <property type="match status" value="3"/>
</dbReference>
<dbReference type="PANTHER" id="PTHR44019:SF20">
    <property type="entry name" value="WD REPEAT-CONTAINING PROTEIN 55"/>
    <property type="match status" value="1"/>
</dbReference>
<evidence type="ECO:0000256" key="5">
    <source>
        <dbReference type="SAM" id="MobiDB-lite"/>
    </source>
</evidence>
<feature type="region of interest" description="Disordered" evidence="5">
    <location>
        <begin position="1"/>
        <end position="51"/>
    </location>
</feature>